<keyword evidence="4" id="KW-0186">Copper</keyword>
<feature type="signal peptide" evidence="5">
    <location>
        <begin position="1"/>
        <end position="29"/>
    </location>
</feature>
<dbReference type="CDD" id="cd04233">
    <property type="entry name" value="Auracyanin"/>
    <property type="match status" value="1"/>
</dbReference>
<dbReference type="SUPFAM" id="SSF50952">
    <property type="entry name" value="Soluble quinoprotein glucose dehydrogenase"/>
    <property type="match status" value="1"/>
</dbReference>
<dbReference type="InterPro" id="IPR011042">
    <property type="entry name" value="6-blade_b-propeller_TolB-like"/>
</dbReference>
<dbReference type="Proteomes" id="UP001501508">
    <property type="component" value="Unassembled WGS sequence"/>
</dbReference>
<dbReference type="PANTHER" id="PTHR33546:SF1">
    <property type="entry name" value="LARGE, MULTIFUNCTIONAL SECRETED PROTEIN"/>
    <property type="match status" value="1"/>
</dbReference>
<feature type="domain" description="Blue (type 1) copper" evidence="6">
    <location>
        <begin position="542"/>
        <end position="656"/>
    </location>
</feature>
<dbReference type="Pfam" id="PF00127">
    <property type="entry name" value="Copper-bind"/>
    <property type="match status" value="1"/>
</dbReference>
<keyword evidence="5" id="KW-0732">Signal</keyword>
<dbReference type="EMBL" id="BAABEY010000018">
    <property type="protein sequence ID" value="GAA4437412.1"/>
    <property type="molecule type" value="Genomic_DNA"/>
</dbReference>
<keyword evidence="3" id="KW-0249">Electron transport</keyword>
<evidence type="ECO:0000256" key="5">
    <source>
        <dbReference type="SAM" id="SignalP"/>
    </source>
</evidence>
<dbReference type="InterPro" id="IPR011041">
    <property type="entry name" value="Quinoprot_gluc/sorb_DH_b-prop"/>
</dbReference>
<proteinExistence type="predicted"/>
<evidence type="ECO:0000256" key="3">
    <source>
        <dbReference type="ARBA" id="ARBA00022982"/>
    </source>
</evidence>
<evidence type="ECO:0000313" key="8">
    <source>
        <dbReference type="Proteomes" id="UP001501508"/>
    </source>
</evidence>
<dbReference type="SUPFAM" id="SSF49503">
    <property type="entry name" value="Cupredoxins"/>
    <property type="match status" value="1"/>
</dbReference>
<gene>
    <name evidence="7" type="ORF">GCM10023091_16580</name>
</gene>
<keyword evidence="8" id="KW-1185">Reference proteome</keyword>
<keyword evidence="1" id="KW-0813">Transport</keyword>
<name>A0ABP8LWM5_9BACT</name>
<dbReference type="InterPro" id="IPR008972">
    <property type="entry name" value="Cupredoxin"/>
</dbReference>
<feature type="chain" id="PRO_5045274774" description="Blue (type 1) copper domain-containing protein" evidence="5">
    <location>
        <begin position="30"/>
        <end position="656"/>
    </location>
</feature>
<dbReference type="PANTHER" id="PTHR33546">
    <property type="entry name" value="LARGE, MULTIFUNCTIONAL SECRETED PROTEIN-RELATED"/>
    <property type="match status" value="1"/>
</dbReference>
<dbReference type="PROSITE" id="PS00196">
    <property type="entry name" value="COPPER_BLUE"/>
    <property type="match status" value="1"/>
</dbReference>
<evidence type="ECO:0000256" key="2">
    <source>
        <dbReference type="ARBA" id="ARBA00022723"/>
    </source>
</evidence>
<accession>A0ABP8LWM5</accession>
<evidence type="ECO:0000313" key="7">
    <source>
        <dbReference type="EMBL" id="GAA4437412.1"/>
    </source>
</evidence>
<dbReference type="RefSeq" id="WP_345027927.1">
    <property type="nucleotide sequence ID" value="NZ_BAABEY010000018.1"/>
</dbReference>
<dbReference type="Gene3D" id="2.60.40.420">
    <property type="entry name" value="Cupredoxins - blue copper proteins"/>
    <property type="match status" value="1"/>
</dbReference>
<sequence>MVTKNRQSGVFLKCLAGLILLTGMRTASAQNATGDDYYRIETIPVPAGVSLEVGGMAFTENGRQLGIATRRGEVWVLENPYLKVGEAPVFRKFASGLHEPLGLVSQPGGFVLAQRGELTSLTDTDKDRAADRFRTIYAWPLSGNYHEYSYGPVFTPQGNMLATLNLSWIGRGESLAKWRGWLVEITPKGKMTPLATGLRSPAGLVVNGRGDIFYSENQGDWVGAGRITHLRKGDFAGNPAGLKWTSEPGSPLKLKKEDIQNTGLPMHEIAAGIKAFKLPAVWFPHGVMGVSTSDMLFDDSKGAFGPFAGQMFVGDQGHSKVMRVFLENVEGAYQGACFPFAEGFSSGVFRMKWGADHSMFVGMTSRGWNSVGPEPFGLQRLRWTGKTPFEIRSIKARPDGFLLEFTRPADPGVASDPSAYSVISFTYHYWSRYGSKVLNQRTCMVHEVRLSPDRLSAQLIVHGLRKGYIHEIKARDVKSAAGEPLRHAVGYYTLNNVPGGKIAGDVVHEAHVNETDGDADHHKRIRQLPEGWGSPDQTLTVGTRPGMLFDIAEIKVRAGQKIALTFNNNDDMLHNLVITMPGDAVNKVGAMAQEMGLKGPELHWVPLSEQVLFHTGLLQPDTRETIYFVAPEPGIYPFVCTFPGHYMTMRGNLIVE</sequence>
<protein>
    <recommendedName>
        <fullName evidence="6">Blue (type 1) copper domain-containing protein</fullName>
    </recommendedName>
</protein>
<dbReference type="InterPro" id="IPR028871">
    <property type="entry name" value="BlueCu_1_BS"/>
</dbReference>
<organism evidence="7 8">
    <name type="scientific">Ravibacter arvi</name>
    <dbReference type="NCBI Taxonomy" id="2051041"/>
    <lineage>
        <taxon>Bacteria</taxon>
        <taxon>Pseudomonadati</taxon>
        <taxon>Bacteroidota</taxon>
        <taxon>Cytophagia</taxon>
        <taxon>Cytophagales</taxon>
        <taxon>Spirosomataceae</taxon>
        <taxon>Ravibacter</taxon>
    </lineage>
</organism>
<reference evidence="8" key="1">
    <citation type="journal article" date="2019" name="Int. J. Syst. Evol. Microbiol.">
        <title>The Global Catalogue of Microorganisms (GCM) 10K type strain sequencing project: providing services to taxonomists for standard genome sequencing and annotation.</title>
        <authorList>
            <consortium name="The Broad Institute Genomics Platform"/>
            <consortium name="The Broad Institute Genome Sequencing Center for Infectious Disease"/>
            <person name="Wu L."/>
            <person name="Ma J."/>
        </authorList>
    </citation>
    <scope>NUCLEOTIDE SEQUENCE [LARGE SCALE GENOMIC DNA]</scope>
    <source>
        <strain evidence="8">JCM 31920</strain>
    </source>
</reference>
<dbReference type="InterPro" id="IPR000923">
    <property type="entry name" value="BlueCu_1"/>
</dbReference>
<evidence type="ECO:0000259" key="6">
    <source>
        <dbReference type="Pfam" id="PF00127"/>
    </source>
</evidence>
<dbReference type="Gene3D" id="2.120.10.30">
    <property type="entry name" value="TolB, C-terminal domain"/>
    <property type="match status" value="1"/>
</dbReference>
<evidence type="ECO:0000256" key="4">
    <source>
        <dbReference type="ARBA" id="ARBA00023008"/>
    </source>
</evidence>
<keyword evidence="2" id="KW-0479">Metal-binding</keyword>
<comment type="caution">
    <text evidence="7">The sequence shown here is derived from an EMBL/GenBank/DDBJ whole genome shotgun (WGS) entry which is preliminary data.</text>
</comment>
<evidence type="ECO:0000256" key="1">
    <source>
        <dbReference type="ARBA" id="ARBA00022448"/>
    </source>
</evidence>